<keyword evidence="2" id="KW-1185">Reference proteome</keyword>
<protein>
    <submittedName>
        <fullName evidence="1">Uncharacterized protein</fullName>
    </submittedName>
</protein>
<proteinExistence type="predicted"/>
<reference evidence="2" key="1">
    <citation type="submission" date="2019-03" db="EMBL/GenBank/DDBJ databases">
        <title>Weissella sp. 26KH-42 Genome sequencing.</title>
        <authorList>
            <person name="Heo J."/>
            <person name="Kim S.-J."/>
            <person name="Kim J.-S."/>
            <person name="Hong S.-B."/>
            <person name="Kwon S.-W."/>
        </authorList>
    </citation>
    <scope>NUCLEOTIDE SEQUENCE [LARGE SCALE GENOMIC DNA]</scope>
    <source>
        <strain evidence="2">26KH-42</strain>
    </source>
</reference>
<dbReference type="Proteomes" id="UP000292886">
    <property type="component" value="Chromosome"/>
</dbReference>
<dbReference type="AlphaFoldDB" id="A0A4P6YSX4"/>
<organism evidence="1 2">
    <name type="scientific">Periweissella cryptocerci</name>
    <dbReference type="NCBI Taxonomy" id="2506420"/>
    <lineage>
        <taxon>Bacteria</taxon>
        <taxon>Bacillati</taxon>
        <taxon>Bacillota</taxon>
        <taxon>Bacilli</taxon>
        <taxon>Lactobacillales</taxon>
        <taxon>Lactobacillaceae</taxon>
        <taxon>Periweissella</taxon>
    </lineage>
</organism>
<accession>A0A4P6YSX4</accession>
<gene>
    <name evidence="1" type="ORF">EQG49_04420</name>
</gene>
<name>A0A4P6YSX4_9LACO</name>
<evidence type="ECO:0000313" key="2">
    <source>
        <dbReference type="Proteomes" id="UP000292886"/>
    </source>
</evidence>
<dbReference type="RefSeq" id="WP_133362839.1">
    <property type="nucleotide sequence ID" value="NZ_CP037940.1"/>
</dbReference>
<sequence length="93" mass="10465">MVDTPAPKKRTKKATVQEATYNKTHKVFEIDFTDYSMYYLIDETNKTIENVTSDDPGIEQATFTGTDGSLNTGILRASAYKIAKKYFKGDVIN</sequence>
<dbReference type="KEGG" id="wei:EQG49_04420"/>
<evidence type="ECO:0000313" key="1">
    <source>
        <dbReference type="EMBL" id="QBO35760.1"/>
    </source>
</evidence>
<dbReference type="EMBL" id="CP037940">
    <property type="protein sequence ID" value="QBO35760.1"/>
    <property type="molecule type" value="Genomic_DNA"/>
</dbReference>